<name>A0A327NYJ6_9BACT</name>
<dbReference type="EMBL" id="QLII01000001">
    <property type="protein sequence ID" value="RAI77948.1"/>
    <property type="molecule type" value="Genomic_DNA"/>
</dbReference>
<reference evidence="1 2" key="1">
    <citation type="submission" date="2018-06" db="EMBL/GenBank/DDBJ databases">
        <title>Spirosoma sp. HMF3257 Genome sequencing and assembly.</title>
        <authorList>
            <person name="Kang H."/>
            <person name="Cha I."/>
            <person name="Kim H."/>
            <person name="Kang J."/>
            <person name="Joh K."/>
        </authorList>
    </citation>
    <scope>NUCLEOTIDE SEQUENCE [LARGE SCALE GENOMIC DNA]</scope>
    <source>
        <strain evidence="1 2">HMF3257</strain>
    </source>
</reference>
<proteinExistence type="predicted"/>
<evidence type="ECO:0000313" key="2">
    <source>
        <dbReference type="Proteomes" id="UP000249016"/>
    </source>
</evidence>
<dbReference type="Proteomes" id="UP000249016">
    <property type="component" value="Unassembled WGS sequence"/>
</dbReference>
<sequence length="107" mass="12600">MALLLFHRHDELSYSILPVRRPIPPKRPSIRLRPLDQEAPKFIYGLPYRLEPKEFGQIGDPYQVYVLANPLLIKPLLDRASPGRKRLLVNVFLARLEEWGWFGKLRK</sequence>
<accession>A0A327NYJ6</accession>
<protein>
    <submittedName>
        <fullName evidence="1">Uncharacterized protein</fullName>
    </submittedName>
</protein>
<dbReference type="AlphaFoldDB" id="A0A327NYJ6"/>
<organism evidence="1 2">
    <name type="scientific">Spirosoma telluris</name>
    <dbReference type="NCBI Taxonomy" id="2183553"/>
    <lineage>
        <taxon>Bacteria</taxon>
        <taxon>Pseudomonadati</taxon>
        <taxon>Bacteroidota</taxon>
        <taxon>Cytophagia</taxon>
        <taxon>Cytophagales</taxon>
        <taxon>Cytophagaceae</taxon>
        <taxon>Spirosoma</taxon>
    </lineage>
</organism>
<keyword evidence="2" id="KW-1185">Reference proteome</keyword>
<evidence type="ECO:0000313" key="1">
    <source>
        <dbReference type="EMBL" id="RAI77948.1"/>
    </source>
</evidence>
<comment type="caution">
    <text evidence="1">The sequence shown here is derived from an EMBL/GenBank/DDBJ whole genome shotgun (WGS) entry which is preliminary data.</text>
</comment>
<gene>
    <name evidence="1" type="ORF">HMF3257_34590</name>
</gene>